<evidence type="ECO:0000313" key="2">
    <source>
        <dbReference type="EMBL" id="RKD31693.1"/>
    </source>
</evidence>
<dbReference type="AlphaFoldDB" id="A0A419T2N5"/>
<name>A0A419T2N5_9FIRM</name>
<dbReference type="Gene3D" id="3.30.70.120">
    <property type="match status" value="1"/>
</dbReference>
<proteinExistence type="inferred from homology"/>
<dbReference type="PROSITE" id="PS51343">
    <property type="entry name" value="PII_GLNB_DOM"/>
    <property type="match status" value="1"/>
</dbReference>
<dbReference type="Pfam" id="PF00543">
    <property type="entry name" value="P-II"/>
    <property type="match status" value="1"/>
</dbReference>
<dbReference type="InterPro" id="IPR002187">
    <property type="entry name" value="N-reg_PII"/>
</dbReference>
<accession>A0A419T2N5</accession>
<dbReference type="OrthoDB" id="9802729at2"/>
<dbReference type="InterPro" id="IPR017918">
    <property type="entry name" value="N-reg_PII_CS"/>
</dbReference>
<comment type="caution">
    <text evidence="2">The sequence shown here is derived from an EMBL/GenBank/DDBJ whole genome shotgun (WGS) entry which is preliminary data.</text>
</comment>
<dbReference type="InterPro" id="IPR011322">
    <property type="entry name" value="N-reg_PII-like_a/b"/>
</dbReference>
<dbReference type="RefSeq" id="WP_120196844.1">
    <property type="nucleotide sequence ID" value="NZ_MCIA01000016.1"/>
</dbReference>
<dbReference type="PANTHER" id="PTHR30115:SF11">
    <property type="entry name" value="NITROGEN REGULATORY PROTEIN P-II HOMOLOG"/>
    <property type="match status" value="1"/>
</dbReference>
<dbReference type="GO" id="GO:0006808">
    <property type="term" value="P:regulation of nitrogen utilization"/>
    <property type="evidence" value="ECO:0007669"/>
    <property type="project" value="InterPro"/>
</dbReference>
<dbReference type="PANTHER" id="PTHR30115">
    <property type="entry name" value="NITROGEN REGULATORY PROTEIN P-II"/>
    <property type="match status" value="1"/>
</dbReference>
<organism evidence="2 3">
    <name type="scientific">Lacrimispora algidixylanolytica</name>
    <dbReference type="NCBI Taxonomy" id="94868"/>
    <lineage>
        <taxon>Bacteria</taxon>
        <taxon>Bacillati</taxon>
        <taxon>Bacillota</taxon>
        <taxon>Clostridia</taxon>
        <taxon>Lachnospirales</taxon>
        <taxon>Lachnospiraceae</taxon>
        <taxon>Lacrimispora</taxon>
    </lineage>
</organism>
<reference evidence="2 3" key="1">
    <citation type="submission" date="2016-08" db="EMBL/GenBank/DDBJ databases">
        <title>A new outlook on sporulation: Clostridium algidixylanolyticum.</title>
        <authorList>
            <person name="Poppleton D.I."/>
            <person name="Gribaldo S."/>
        </authorList>
    </citation>
    <scope>NUCLEOTIDE SEQUENCE [LARGE SCALE GENOMIC DNA]</scope>
    <source>
        <strain evidence="2 3">SPL73</strain>
    </source>
</reference>
<dbReference type="SUPFAM" id="SSF54913">
    <property type="entry name" value="GlnB-like"/>
    <property type="match status" value="1"/>
</dbReference>
<dbReference type="GO" id="GO:0005524">
    <property type="term" value="F:ATP binding"/>
    <property type="evidence" value="ECO:0007669"/>
    <property type="project" value="TreeGrafter"/>
</dbReference>
<keyword evidence="3" id="KW-1185">Reference proteome</keyword>
<dbReference type="SMART" id="SM00938">
    <property type="entry name" value="P-II"/>
    <property type="match status" value="1"/>
</dbReference>
<evidence type="ECO:0000313" key="3">
    <source>
        <dbReference type="Proteomes" id="UP000284277"/>
    </source>
</evidence>
<comment type="similarity">
    <text evidence="1">Belongs to the P(II) protein family.</text>
</comment>
<evidence type="ECO:0000256" key="1">
    <source>
        <dbReference type="RuleBase" id="RU003936"/>
    </source>
</evidence>
<dbReference type="EMBL" id="MCIA01000016">
    <property type="protein sequence ID" value="RKD31693.1"/>
    <property type="molecule type" value="Genomic_DNA"/>
</dbReference>
<sequence length="127" mass="14210">MKEVMAFIRVNKINPTKKALAESGFPAFTCRSVLGRGKKRIDPELLSLVIESGELPMSSKGEHLTESFRWIPKRLITLIVEDQQVQEVVDILIKTNQTGNPGDGKIFVLPINEAYTVRSGEHTIDAY</sequence>
<gene>
    <name evidence="2" type="ORF">BET01_19395</name>
</gene>
<protein>
    <submittedName>
        <fullName evidence="2">Nitrogen fixation protein</fullName>
    </submittedName>
</protein>
<dbReference type="InterPro" id="IPR015867">
    <property type="entry name" value="N-reg_PII/ATP_PRibTrfase_C"/>
</dbReference>
<dbReference type="PROSITE" id="PS00638">
    <property type="entry name" value="PII_GLNB_CTER"/>
    <property type="match status" value="1"/>
</dbReference>
<dbReference type="Proteomes" id="UP000284277">
    <property type="component" value="Unassembled WGS sequence"/>
</dbReference>
<dbReference type="GO" id="GO:0030234">
    <property type="term" value="F:enzyme regulator activity"/>
    <property type="evidence" value="ECO:0007669"/>
    <property type="project" value="InterPro"/>
</dbReference>
<dbReference type="PRINTS" id="PR00340">
    <property type="entry name" value="PIIGLNB"/>
</dbReference>
<dbReference type="GO" id="GO:0005829">
    <property type="term" value="C:cytosol"/>
    <property type="evidence" value="ECO:0007669"/>
    <property type="project" value="TreeGrafter"/>
</dbReference>